<dbReference type="Proteomes" id="UP000245263">
    <property type="component" value="Chromosome 1"/>
</dbReference>
<organism evidence="1 2">
    <name type="scientific">Leptospira kobayashii</name>
    <dbReference type="NCBI Taxonomy" id="1917830"/>
    <lineage>
        <taxon>Bacteria</taxon>
        <taxon>Pseudomonadati</taxon>
        <taxon>Spirochaetota</taxon>
        <taxon>Spirochaetia</taxon>
        <taxon>Leptospirales</taxon>
        <taxon>Leptospiraceae</taxon>
        <taxon>Leptospira</taxon>
    </lineage>
</organism>
<evidence type="ECO:0000313" key="2">
    <source>
        <dbReference type="Proteomes" id="UP000245263"/>
    </source>
</evidence>
<dbReference type="NCBIfam" id="NF047473">
    <property type="entry name" value="lipo_LIC11755"/>
    <property type="match status" value="1"/>
</dbReference>
<sequence length="971" mass="110458">MRKGNSDSIFPVVSGPSLAYPDFHFSYGEGVSDHEYSEERFFDSGENGFCLLSLPKFLFDREIGAKFKVCLPVDSDTKPYWENSFSILDEMIPSEHPREGWGKGWHAKHLKFSEWEKEHKNQIPILSYAKNLLSDGTVAYSRFDVPSAEFYKWSDKECEILFPSRILATTVSQIRFVSLEFACSGPISLKEKIIEQNQKWLQICKPDSPIVSESFRHSDSIYKRYLEWENPSDEVICPEYESFGFEETDAMPDGKIFAKDLFFFKSFHKLILPKSVFLFRDSDTMSGLKLDLLLAEKIGKEGFWDLNGSLSVEPKYIFSQGGEYFASSRRKSSCRNTFNFYITKDSFCGNPGLPNELTGAVLEARFPERSCTIENIRLTEYFPGTSSGSAFQLGAYLEWVNDGEVCDLSSLELIYEGEVFPFQSKSKPLSKGEVFLISRSAWDGWSFFSLARPFSTKQIKYRIPDLRIAERESERSKTIDRSENNYSLTHRAGNPERSILIDSDGNSVPHPNSNSHPYFAARELYISPGEVIAFDRHSYLPLEISEVLFKGTKDGTGSYPEKFLEWKSPSDLEGFVYFSIETDVRRNFVFWKEKGNLFPFVHSGPYVCVPLVGLDLPEGILNDRITTIATSDSFYRNLYSENPKFQFNYNPLIYQDLGTDPNLRISLHPESNPFYAALSKQTDISCSVYTYFSPGAPNRKGIQMAGLENQVSGSGKILQMSTYFVLSENRIEGTSRLFSETHSISLPLIFEPILPERKLTNPEFQNLSLFHPDEMIFSEFSFPSEIFHQTMIHRQGNITIEGVFPNPALPQNEWVYICNRSNHPEDLSLFSIEDENSSDGIVSYQTRFPSKIPHFLSNSYLDFGSGVLNPGDCGWIVDPEGENWYFPPILRNTDKLLTVISTSTIGNGIASQEKLDLYKTVNGGRIHISSYGKKGTISSFSVKTDTDQYSLLSPGKIGNDSKDFQIFQVQN</sequence>
<evidence type="ECO:0008006" key="3">
    <source>
        <dbReference type="Google" id="ProtNLM"/>
    </source>
</evidence>
<reference evidence="1 2" key="1">
    <citation type="submission" date="2021-08" db="EMBL/GenBank/DDBJ databases">
        <title>Complete genome sequence of Leptospira kobayashii strain E30.</title>
        <authorList>
            <person name="Nakao R."/>
            <person name="Nakamura S."/>
            <person name="Masuzawa T."/>
            <person name="Koizumi N."/>
        </authorList>
    </citation>
    <scope>NUCLEOTIDE SEQUENCE [LARGE SCALE GENOMIC DNA]</scope>
    <source>
        <strain evidence="1 2">E30</strain>
    </source>
</reference>
<keyword evidence="2" id="KW-1185">Reference proteome</keyword>
<gene>
    <name evidence="1" type="ORF">LPTSP3_g22060</name>
</gene>
<evidence type="ECO:0000313" key="1">
    <source>
        <dbReference type="EMBL" id="BDA79276.1"/>
    </source>
</evidence>
<accession>A0ABN6KGY6</accession>
<proteinExistence type="predicted"/>
<protein>
    <recommendedName>
        <fullName evidence="3">Lipoprotein</fullName>
    </recommendedName>
</protein>
<name>A0ABN6KGY6_9LEPT</name>
<dbReference type="EMBL" id="AP025028">
    <property type="protein sequence ID" value="BDA79276.1"/>
    <property type="molecule type" value="Genomic_DNA"/>
</dbReference>